<dbReference type="AlphaFoldDB" id="A0AAW7TBE5"/>
<dbReference type="RefSeq" id="WP_117337791.1">
    <property type="nucleotide sequence ID" value="NZ_JAUJRV010000046.1"/>
</dbReference>
<sequence>MKRGDQIRIRAKATVFGVALCVTEGLAFILSAVARIFDVDTSPVEFGIFGAVTTVLVAGWLQMDAQRAYSFADRSGFLNRDETRTRVKSVREDCPKFWLVVLYLQLHPELMDS</sequence>
<evidence type="ECO:0000313" key="2">
    <source>
        <dbReference type="EMBL" id="MDN7799399.1"/>
    </source>
</evidence>
<feature type="transmembrane region" description="Helical" evidence="1">
    <location>
        <begin position="43"/>
        <end position="61"/>
    </location>
</feature>
<feature type="transmembrane region" description="Helical" evidence="1">
    <location>
        <begin position="12"/>
        <end position="37"/>
    </location>
</feature>
<organism evidence="2 3">
    <name type="scientific">Burkholderia vietnamiensis</name>
    <dbReference type="NCBI Taxonomy" id="60552"/>
    <lineage>
        <taxon>Bacteria</taxon>
        <taxon>Pseudomonadati</taxon>
        <taxon>Pseudomonadota</taxon>
        <taxon>Betaproteobacteria</taxon>
        <taxon>Burkholderiales</taxon>
        <taxon>Burkholderiaceae</taxon>
        <taxon>Burkholderia</taxon>
        <taxon>Burkholderia cepacia complex</taxon>
    </lineage>
</organism>
<comment type="caution">
    <text evidence="2">The sequence shown here is derived from an EMBL/GenBank/DDBJ whole genome shotgun (WGS) entry which is preliminary data.</text>
</comment>
<dbReference type="Proteomes" id="UP001171620">
    <property type="component" value="Unassembled WGS sequence"/>
</dbReference>
<dbReference type="EMBL" id="JAUJRV010000046">
    <property type="protein sequence ID" value="MDN7799399.1"/>
    <property type="molecule type" value="Genomic_DNA"/>
</dbReference>
<accession>A0AAW7TBE5</accession>
<keyword evidence="1" id="KW-0472">Membrane</keyword>
<protein>
    <submittedName>
        <fullName evidence="2">Uncharacterized protein</fullName>
    </submittedName>
</protein>
<proteinExistence type="predicted"/>
<reference evidence="2" key="1">
    <citation type="submission" date="2023-07" db="EMBL/GenBank/DDBJ databases">
        <title>A collection of bacterial strains from the Burkholderia cepacia Research Laboratory and Repository.</title>
        <authorList>
            <person name="Lipuma J."/>
            <person name="Spilker T."/>
            <person name="Caverly L."/>
        </authorList>
    </citation>
    <scope>NUCLEOTIDE SEQUENCE</scope>
    <source>
        <strain evidence="2">AU44268</strain>
    </source>
</reference>
<name>A0AAW7TBE5_BURVI</name>
<evidence type="ECO:0000313" key="3">
    <source>
        <dbReference type="Proteomes" id="UP001171620"/>
    </source>
</evidence>
<gene>
    <name evidence="2" type="ORF">QZM33_31155</name>
</gene>
<keyword evidence="1" id="KW-1133">Transmembrane helix</keyword>
<evidence type="ECO:0000256" key="1">
    <source>
        <dbReference type="SAM" id="Phobius"/>
    </source>
</evidence>
<keyword evidence="1" id="KW-0812">Transmembrane</keyword>